<dbReference type="InterPro" id="IPR049625">
    <property type="entry name" value="Glyco_transf_61_cat"/>
</dbReference>
<keyword evidence="1" id="KW-0328">Glycosyltransferase</keyword>
<evidence type="ECO:0000256" key="1">
    <source>
        <dbReference type="ARBA" id="ARBA00022676"/>
    </source>
</evidence>
<evidence type="ECO:0000256" key="3">
    <source>
        <dbReference type="ARBA" id="ARBA00023180"/>
    </source>
</evidence>
<keyword evidence="2" id="KW-0808">Transferase</keyword>
<dbReference type="GO" id="GO:0016763">
    <property type="term" value="F:pentosyltransferase activity"/>
    <property type="evidence" value="ECO:0007669"/>
    <property type="project" value="UniProtKB-ARBA"/>
</dbReference>
<dbReference type="AlphaFoldDB" id="A0ABD1YR19"/>
<organism evidence="6 7">
    <name type="scientific">Riccia fluitans</name>
    <dbReference type="NCBI Taxonomy" id="41844"/>
    <lineage>
        <taxon>Eukaryota</taxon>
        <taxon>Viridiplantae</taxon>
        <taxon>Streptophyta</taxon>
        <taxon>Embryophyta</taxon>
        <taxon>Marchantiophyta</taxon>
        <taxon>Marchantiopsida</taxon>
        <taxon>Marchantiidae</taxon>
        <taxon>Marchantiales</taxon>
        <taxon>Ricciaceae</taxon>
        <taxon>Riccia</taxon>
    </lineage>
</organism>
<keyword evidence="4" id="KW-0472">Membrane</keyword>
<evidence type="ECO:0000256" key="4">
    <source>
        <dbReference type="SAM" id="Phobius"/>
    </source>
</evidence>
<dbReference type="PANTHER" id="PTHR20961">
    <property type="entry name" value="GLYCOSYLTRANSFERASE"/>
    <property type="match status" value="1"/>
</dbReference>
<comment type="caution">
    <text evidence="6">The sequence shown here is derived from an EMBL/GenBank/DDBJ whole genome shotgun (WGS) entry which is preliminary data.</text>
</comment>
<evidence type="ECO:0000313" key="7">
    <source>
        <dbReference type="Proteomes" id="UP001605036"/>
    </source>
</evidence>
<reference evidence="6 7" key="1">
    <citation type="submission" date="2024-09" db="EMBL/GenBank/DDBJ databases">
        <title>Chromosome-scale assembly of Riccia fluitans.</title>
        <authorList>
            <person name="Paukszto L."/>
            <person name="Sawicki J."/>
            <person name="Karawczyk K."/>
            <person name="Piernik-Szablinska J."/>
            <person name="Szczecinska M."/>
            <person name="Mazdziarz M."/>
        </authorList>
    </citation>
    <scope>NUCLEOTIDE SEQUENCE [LARGE SCALE GENOMIC DNA]</scope>
    <source>
        <strain evidence="6">Rf_01</strain>
        <tissue evidence="6">Aerial parts of the thallus</tissue>
    </source>
</reference>
<evidence type="ECO:0000313" key="6">
    <source>
        <dbReference type="EMBL" id="KAL2633221.1"/>
    </source>
</evidence>
<dbReference type="PANTHER" id="PTHR20961:SF136">
    <property type="entry name" value="PROTEIN O-GLCNAC TRANSFERASE"/>
    <property type="match status" value="1"/>
</dbReference>
<dbReference type="Proteomes" id="UP001605036">
    <property type="component" value="Unassembled WGS sequence"/>
</dbReference>
<accession>A0ABD1YR19</accession>
<gene>
    <name evidence="6" type="ORF">R1flu_004700</name>
</gene>
<keyword evidence="7" id="KW-1185">Reference proteome</keyword>
<name>A0ABD1YR19_9MARC</name>
<feature type="transmembrane region" description="Helical" evidence="4">
    <location>
        <begin position="21"/>
        <end position="40"/>
    </location>
</feature>
<keyword evidence="3" id="KW-0325">Glycoprotein</keyword>
<feature type="domain" description="Glycosyltransferase 61 catalytic" evidence="5">
    <location>
        <begin position="343"/>
        <end position="463"/>
    </location>
</feature>
<protein>
    <recommendedName>
        <fullName evidence="5">Glycosyltransferase 61 catalytic domain-containing protein</fullName>
    </recommendedName>
</protein>
<dbReference type="GO" id="GO:0005794">
    <property type="term" value="C:Golgi apparatus"/>
    <property type="evidence" value="ECO:0007669"/>
    <property type="project" value="UniProtKB-ARBA"/>
</dbReference>
<keyword evidence="4" id="KW-0812">Transmembrane</keyword>
<sequence>MSMPVSHQVSMKRSPRWSYRLCRTLGVLLIFGFTSLSIFYDTVTIKEKTICQGIHVEKSLPNSIYSVKPSVTTSSNTLPNFTTCSCSLSRNISESAGDHGQISPRELNISYYVSLEEAYFERMRAVDVSRIKEKVPRNKLRGFKSRFLPNRNFMQFPLLTMENVCITPSGALMLIGTSDAEITHNVSGHRAIPELYFVWNEIYNCSGNVTTDHCVGVTFSKTLPRGHSYIPGNTTHMLPYIGNPMHNWAERTWPFIMASSDPIRATVPHPINHYLIHRFEKWFRESHYLPDRAQMLWQFRMVMELSGDTSPGFLVVRNQSKPLCFERLILQMHSRDRIDETRLPVKMAGAGVRKFRESVFSFFRISSPPQVTGPPGKLRVLFYGRNDTSRRRVRNSPEVVEVLRSFSRPPLDVLFLDEMLASGETNYSFPEVIRLFTRTDILVIAHGANTWPTFLLPDGAGVVEIIGPCNWSSKNYSDLTVPHTWMHVNAAACRLKHDLSNPFHRSVPNPDRGNTTQCLDPFHGVPDYTVDLEKLEEIIHSLAYPDRAGDRLTQHWLYDWDSLLP</sequence>
<evidence type="ECO:0000259" key="5">
    <source>
        <dbReference type="Pfam" id="PF04577"/>
    </source>
</evidence>
<evidence type="ECO:0000256" key="2">
    <source>
        <dbReference type="ARBA" id="ARBA00022679"/>
    </source>
</evidence>
<dbReference type="Pfam" id="PF04577">
    <property type="entry name" value="Glyco_transf_61"/>
    <property type="match status" value="1"/>
</dbReference>
<dbReference type="InterPro" id="IPR007657">
    <property type="entry name" value="Glycosyltransferase_61"/>
</dbReference>
<dbReference type="EMBL" id="JBHFFA010000003">
    <property type="protein sequence ID" value="KAL2633221.1"/>
    <property type="molecule type" value="Genomic_DNA"/>
</dbReference>
<proteinExistence type="predicted"/>
<keyword evidence="4" id="KW-1133">Transmembrane helix</keyword>